<accession>A0A4S2GZD5</accession>
<dbReference type="EMBL" id="SRXW01000003">
    <property type="protein sequence ID" value="TGY88577.1"/>
    <property type="molecule type" value="Genomic_DNA"/>
</dbReference>
<keyword evidence="1" id="KW-0732">Signal</keyword>
<dbReference type="Gene3D" id="3.40.710.10">
    <property type="entry name" value="DD-peptidase/beta-lactamase superfamily"/>
    <property type="match status" value="1"/>
</dbReference>
<dbReference type="AlphaFoldDB" id="A0A4S2GZD5"/>
<evidence type="ECO:0000259" key="2">
    <source>
        <dbReference type="Pfam" id="PF00144"/>
    </source>
</evidence>
<dbReference type="PROSITE" id="PS51257">
    <property type="entry name" value="PROKAR_LIPOPROTEIN"/>
    <property type="match status" value="1"/>
</dbReference>
<dbReference type="OrthoDB" id="5377981at2"/>
<dbReference type="Pfam" id="PF00144">
    <property type="entry name" value="Beta-lactamase"/>
    <property type="match status" value="1"/>
</dbReference>
<feature type="chain" id="PRO_5020387240" evidence="1">
    <location>
        <begin position="20"/>
        <end position="439"/>
    </location>
</feature>
<dbReference type="RefSeq" id="WP_135996423.1">
    <property type="nucleotide sequence ID" value="NZ_CP071057.1"/>
</dbReference>
<dbReference type="InterPro" id="IPR001466">
    <property type="entry name" value="Beta-lactam-related"/>
</dbReference>
<protein>
    <submittedName>
        <fullName evidence="3">Class A beta-lactamase-related serine hydrolase</fullName>
    </submittedName>
</protein>
<name>A0A4S2GZD5_9PROT</name>
<gene>
    <name evidence="3" type="ORF">E5163_12255</name>
</gene>
<evidence type="ECO:0000256" key="1">
    <source>
        <dbReference type="SAM" id="SignalP"/>
    </source>
</evidence>
<evidence type="ECO:0000313" key="4">
    <source>
        <dbReference type="Proteomes" id="UP000308054"/>
    </source>
</evidence>
<feature type="signal peptide" evidence="1">
    <location>
        <begin position="1"/>
        <end position="19"/>
    </location>
</feature>
<dbReference type="InterPro" id="IPR012338">
    <property type="entry name" value="Beta-lactam/transpept-like"/>
</dbReference>
<comment type="caution">
    <text evidence="3">The sequence shown here is derived from an EMBL/GenBank/DDBJ whole genome shotgun (WGS) entry which is preliminary data.</text>
</comment>
<dbReference type="SUPFAM" id="SSF56601">
    <property type="entry name" value="beta-lactamase/transpeptidase-like"/>
    <property type="match status" value="1"/>
</dbReference>
<dbReference type="Proteomes" id="UP000308054">
    <property type="component" value="Unassembled WGS sequence"/>
</dbReference>
<proteinExistence type="predicted"/>
<feature type="domain" description="Beta-lactamase-related" evidence="2">
    <location>
        <begin position="54"/>
        <end position="414"/>
    </location>
</feature>
<evidence type="ECO:0000313" key="3">
    <source>
        <dbReference type="EMBL" id="TGY88577.1"/>
    </source>
</evidence>
<dbReference type="GO" id="GO:0016787">
    <property type="term" value="F:hydrolase activity"/>
    <property type="evidence" value="ECO:0007669"/>
    <property type="project" value="UniProtKB-KW"/>
</dbReference>
<sequence>MLHRSWLVLALASAITLSACGPREPERQAPVPAQAAVTPAAPERSLDADALAALDARLEALAAAQERSGFVAILARDGEVVHVSEAGHADIAAGREMTADTVVRVASMTKPVTAVAIMMLVQDGTIALDDPVSDYIPAFAEARVATSLTRDEAYEIPTEPLARPITIRDLLTHTSGIGYIFDYETNLGALYLGHNIYEMEGTMDERMETLAGLPLYFQPGERWFYSYANDVLGRVVEVASGQRLEAFMDARIFTPLGMEDTSFFLTPELEARLATLYTHGEDGALVAVPVENDLIRYTDIEAGGAGLFSTANDYIRFAMMLANGGELDGVRLLEAETVADMVTAHVGLDRMPEAMRARNLAYGYGLGVYVADAPEGSARAGDFGWGGYFDTDFFVSPATGLAGVVMAQEEPGPTTSETIGARAVFRTLAAQAVEEGVEG</sequence>
<dbReference type="PANTHER" id="PTHR43283">
    <property type="entry name" value="BETA-LACTAMASE-RELATED"/>
    <property type="match status" value="1"/>
</dbReference>
<keyword evidence="3" id="KW-0378">Hydrolase</keyword>
<dbReference type="PANTHER" id="PTHR43283:SF3">
    <property type="entry name" value="BETA-LACTAMASE FAMILY PROTEIN (AFU_ORTHOLOGUE AFUA_5G07500)"/>
    <property type="match status" value="1"/>
</dbReference>
<keyword evidence="4" id="KW-1185">Reference proteome</keyword>
<reference evidence="3 4" key="1">
    <citation type="journal article" date="2017" name="Int. J. Syst. Evol. Microbiol.">
        <title>Marinicauda algicola sp. nov., isolated from a marine red alga Rhodosorus marinus.</title>
        <authorList>
            <person name="Jeong S.E."/>
            <person name="Jeon S.H."/>
            <person name="Chun B.H."/>
            <person name="Kim D.W."/>
            <person name="Jeon C.O."/>
        </authorList>
    </citation>
    <scope>NUCLEOTIDE SEQUENCE [LARGE SCALE GENOMIC DNA]</scope>
    <source>
        <strain evidence="3 4">JCM 31718</strain>
    </source>
</reference>
<organism evidence="3 4">
    <name type="scientific">Marinicauda algicola</name>
    <dbReference type="NCBI Taxonomy" id="2029849"/>
    <lineage>
        <taxon>Bacteria</taxon>
        <taxon>Pseudomonadati</taxon>
        <taxon>Pseudomonadota</taxon>
        <taxon>Alphaproteobacteria</taxon>
        <taxon>Maricaulales</taxon>
        <taxon>Maricaulaceae</taxon>
        <taxon>Marinicauda</taxon>
    </lineage>
</organism>
<dbReference type="InterPro" id="IPR050789">
    <property type="entry name" value="Diverse_Enzym_Activities"/>
</dbReference>